<protein>
    <submittedName>
        <fullName evidence="1">Similar to chromosome 14 open reading frame 50, isoform CRA_b</fullName>
    </submittedName>
</protein>
<dbReference type="PANTHER" id="PTHR21055">
    <property type="entry name" value="PROTEIN PHOSPHATASE 1 REGULATORY SUBUNIT 36"/>
    <property type="match status" value="1"/>
</dbReference>
<dbReference type="AlphaFoldDB" id="A6HCA9"/>
<dbReference type="GO" id="GO:0019902">
    <property type="term" value="F:phosphatase binding"/>
    <property type="evidence" value="ECO:0007669"/>
    <property type="project" value="InterPro"/>
</dbReference>
<evidence type="ECO:0000313" key="1">
    <source>
        <dbReference type="EMBL" id="EDM03664.1"/>
    </source>
</evidence>
<sequence length="196" mass="23155">MYKGETLFSIPELYPRRKQFVGQSSTRLDQCGLRLGMWYWKDETKSLEFRRLTDKRFVPRDEKSAKTLEKRGQQGNVTLDDVKFVALLSLQDTEMQRVCSFTTFMRNKSLDSFLMALLYYLSYYLERLSMEKKPQSYMVGLVEKKEIELVMSKLEDAQKYLAQKYCKLVLGVGMADKHHMNCGKDKISDTQKDWKF</sequence>
<dbReference type="EMBL" id="CH473947">
    <property type="protein sequence ID" value="EDM03664.1"/>
    <property type="molecule type" value="Genomic_DNA"/>
</dbReference>
<name>A6HCA9_RAT</name>
<proteinExistence type="predicted"/>
<dbReference type="Proteomes" id="UP000234681">
    <property type="component" value="Chromosome 6"/>
</dbReference>
<dbReference type="PANTHER" id="PTHR21055:SF3">
    <property type="entry name" value="PROTEIN PHOSPHATASE 1 REGULATORY SUBUNIT 36"/>
    <property type="match status" value="1"/>
</dbReference>
<organism evidence="1 2">
    <name type="scientific">Rattus norvegicus</name>
    <name type="common">Rat</name>
    <dbReference type="NCBI Taxonomy" id="10116"/>
    <lineage>
        <taxon>Eukaryota</taxon>
        <taxon>Metazoa</taxon>
        <taxon>Chordata</taxon>
        <taxon>Craniata</taxon>
        <taxon>Vertebrata</taxon>
        <taxon>Euteleostomi</taxon>
        <taxon>Mammalia</taxon>
        <taxon>Eutheria</taxon>
        <taxon>Euarchontoglires</taxon>
        <taxon>Glires</taxon>
        <taxon>Rodentia</taxon>
        <taxon>Myomorpha</taxon>
        <taxon>Muroidea</taxon>
        <taxon>Muridae</taxon>
        <taxon>Murinae</taxon>
        <taxon>Rattus</taxon>
    </lineage>
</organism>
<dbReference type="Pfam" id="PF14895">
    <property type="entry name" value="PPPI_inhib"/>
    <property type="match status" value="1"/>
</dbReference>
<reference evidence="2" key="1">
    <citation type="submission" date="2005-09" db="EMBL/GenBank/DDBJ databases">
        <authorList>
            <person name="Mural R.J."/>
            <person name="Li P.W."/>
            <person name="Adams M.D."/>
            <person name="Amanatides P.G."/>
            <person name="Baden-Tillson H."/>
            <person name="Barnstead M."/>
            <person name="Chin S.H."/>
            <person name="Dew I."/>
            <person name="Evans C.A."/>
            <person name="Ferriera S."/>
            <person name="Flanigan M."/>
            <person name="Fosler C."/>
            <person name="Glodek A."/>
            <person name="Gu Z."/>
            <person name="Holt R.A."/>
            <person name="Jennings D."/>
            <person name="Kraft C.L."/>
            <person name="Lu F."/>
            <person name="Nguyen T."/>
            <person name="Nusskern D.R."/>
            <person name="Pfannkoch C.M."/>
            <person name="Sitter C."/>
            <person name="Sutton G.G."/>
            <person name="Venter J.C."/>
            <person name="Wang Z."/>
            <person name="Woodage T."/>
            <person name="Zheng X.H."/>
            <person name="Zhong F."/>
        </authorList>
    </citation>
    <scope>NUCLEOTIDE SEQUENCE [LARGE SCALE GENOMIC DNA]</scope>
    <source>
        <strain>BN</strain>
        <strain evidence="2">Sprague-Dawley</strain>
    </source>
</reference>
<gene>
    <name evidence="1" type="primary">RGD1309051</name>
    <name evidence="1" type="ORF">rCG_62317</name>
</gene>
<accession>A6HCA9</accession>
<evidence type="ECO:0000313" key="2">
    <source>
        <dbReference type="Proteomes" id="UP000234681"/>
    </source>
</evidence>
<dbReference type="InterPro" id="IPR026142">
    <property type="entry name" value="Pro_pase_1_reg_su_36"/>
</dbReference>
<feature type="non-terminal residue" evidence="1">
    <location>
        <position position="196"/>
    </location>
</feature>